<keyword evidence="7 11" id="KW-1133">Transmembrane helix</keyword>
<sequence length="614" mass="68346">MRYFPRQPASIILSLLGATVISILITLLLIHILNPDKAPLPWRAYCSVPPSSVLPPSTHLAPTDENFILELPEGIDPTSPEASQYTAPFPPSYFDELPPSGVFLGVFSIDSGIERRMLIRSTWASHVRSRNGADPGDGGNGTSRTIVRFILGKPRSDWERRVQLEMDTYNDIVVLPISENMNYGKTHAYFTWAAEHAWVPSLSSPLPQPFSYSNDSHSPPPLAPHDPHFPSTSAVSWVRPDYVAKVDDDAFVMLAELEGRLRVALHQAVEEQHMQQNSKSTDLAADDYSMLPSPKRDLTPDAVQDRSVDLPNSIPRAPISTNTSAYDPLIYWGYLVKNRFMAGELYALSYSIVKWVSFEPKLKSLTRGAEDKQTAKWMRLHPRAAEIRWASERCWIYDHPRAGTVYAHGFLFPSEVSRIKQRILDFLQPVSKMLNANANANANAESFPVPFPSKFQSIPDSQKNSTIMYTLPPADHPSTPSYTYSSVTHFGTHYTFPLPSLTSSESIEALVEGSHMSHVFEGGPETAKQAWSRREGRRSKYEGRRLGGTVVVHFIKRNEWFLEAVMAFLGGEDDDPKMVPKELGVGEHGVGMGAHGVSPPPPSDMVLPPPPPMP</sequence>
<organism evidence="12 13">
    <name type="scientific">Sphaerobolus stellatus (strain SS14)</name>
    <dbReference type="NCBI Taxonomy" id="990650"/>
    <lineage>
        <taxon>Eukaryota</taxon>
        <taxon>Fungi</taxon>
        <taxon>Dikarya</taxon>
        <taxon>Basidiomycota</taxon>
        <taxon>Agaricomycotina</taxon>
        <taxon>Agaricomycetes</taxon>
        <taxon>Phallomycetidae</taxon>
        <taxon>Geastrales</taxon>
        <taxon>Sphaerobolaceae</taxon>
        <taxon>Sphaerobolus</taxon>
    </lineage>
</organism>
<dbReference type="HOGENOM" id="CLU_015642_0_0_1"/>
<evidence type="ECO:0000256" key="7">
    <source>
        <dbReference type="ARBA" id="ARBA00022989"/>
    </source>
</evidence>
<proteinExistence type="inferred from homology"/>
<evidence type="ECO:0000256" key="8">
    <source>
        <dbReference type="ARBA" id="ARBA00023034"/>
    </source>
</evidence>
<feature type="region of interest" description="Disordered" evidence="10">
    <location>
        <begin position="583"/>
        <end position="614"/>
    </location>
</feature>
<feature type="transmembrane region" description="Helical" evidence="11">
    <location>
        <begin position="12"/>
        <end position="33"/>
    </location>
</feature>
<keyword evidence="3" id="KW-0328">Glycosyltransferase</keyword>
<evidence type="ECO:0000313" key="12">
    <source>
        <dbReference type="EMBL" id="KIJ38486.1"/>
    </source>
</evidence>
<evidence type="ECO:0000256" key="9">
    <source>
        <dbReference type="ARBA" id="ARBA00023136"/>
    </source>
</evidence>
<keyword evidence="6" id="KW-0735">Signal-anchor</keyword>
<protein>
    <submittedName>
        <fullName evidence="12">Glycosyltransferase family 31 protein</fullName>
    </submittedName>
</protein>
<dbReference type="Proteomes" id="UP000054279">
    <property type="component" value="Unassembled WGS sequence"/>
</dbReference>
<gene>
    <name evidence="12" type="ORF">M422DRAFT_258854</name>
</gene>
<evidence type="ECO:0000313" key="13">
    <source>
        <dbReference type="Proteomes" id="UP000054279"/>
    </source>
</evidence>
<evidence type="ECO:0000256" key="1">
    <source>
        <dbReference type="ARBA" id="ARBA00004323"/>
    </source>
</evidence>
<dbReference type="PANTHER" id="PTHR11214:SF333">
    <property type="entry name" value="GLYCOSYLTRANSFERASE FAMILY 31 PROTEIN"/>
    <property type="match status" value="1"/>
</dbReference>
<evidence type="ECO:0000256" key="10">
    <source>
        <dbReference type="SAM" id="MobiDB-lite"/>
    </source>
</evidence>
<dbReference type="GO" id="GO:0051072">
    <property type="term" value="P:4,6-pyruvylated galactose residue biosynthetic process"/>
    <property type="evidence" value="ECO:0007669"/>
    <property type="project" value="TreeGrafter"/>
</dbReference>
<dbReference type="EMBL" id="KN837160">
    <property type="protein sequence ID" value="KIJ38486.1"/>
    <property type="molecule type" value="Genomic_DNA"/>
</dbReference>
<name>A0A0C9VLN2_SPHS4</name>
<evidence type="ECO:0000256" key="2">
    <source>
        <dbReference type="ARBA" id="ARBA00008661"/>
    </source>
</evidence>
<keyword evidence="5 11" id="KW-0812">Transmembrane</keyword>
<reference evidence="12 13" key="1">
    <citation type="submission" date="2014-06" db="EMBL/GenBank/DDBJ databases">
        <title>Evolutionary Origins and Diversification of the Mycorrhizal Mutualists.</title>
        <authorList>
            <consortium name="DOE Joint Genome Institute"/>
            <consortium name="Mycorrhizal Genomics Consortium"/>
            <person name="Kohler A."/>
            <person name="Kuo A."/>
            <person name="Nagy L.G."/>
            <person name="Floudas D."/>
            <person name="Copeland A."/>
            <person name="Barry K.W."/>
            <person name="Cichocki N."/>
            <person name="Veneault-Fourrey C."/>
            <person name="LaButti K."/>
            <person name="Lindquist E.A."/>
            <person name="Lipzen A."/>
            <person name="Lundell T."/>
            <person name="Morin E."/>
            <person name="Murat C."/>
            <person name="Riley R."/>
            <person name="Ohm R."/>
            <person name="Sun H."/>
            <person name="Tunlid A."/>
            <person name="Henrissat B."/>
            <person name="Grigoriev I.V."/>
            <person name="Hibbett D.S."/>
            <person name="Martin F."/>
        </authorList>
    </citation>
    <scope>NUCLEOTIDE SEQUENCE [LARGE SCALE GENOMIC DNA]</scope>
    <source>
        <strain evidence="12 13">SS14</strain>
    </source>
</reference>
<evidence type="ECO:0000256" key="4">
    <source>
        <dbReference type="ARBA" id="ARBA00022679"/>
    </source>
</evidence>
<accession>A0A0C9VLN2</accession>
<keyword evidence="8" id="KW-0333">Golgi apparatus</keyword>
<evidence type="ECO:0000256" key="5">
    <source>
        <dbReference type="ARBA" id="ARBA00022692"/>
    </source>
</evidence>
<dbReference type="GO" id="GO:0016758">
    <property type="term" value="F:hexosyltransferase activity"/>
    <property type="evidence" value="ECO:0007669"/>
    <property type="project" value="InterPro"/>
</dbReference>
<evidence type="ECO:0000256" key="6">
    <source>
        <dbReference type="ARBA" id="ARBA00022968"/>
    </source>
</evidence>
<dbReference type="AlphaFoldDB" id="A0A0C9VLN2"/>
<feature type="compositionally biased region" description="Pro residues" evidence="10">
    <location>
        <begin position="598"/>
        <end position="614"/>
    </location>
</feature>
<dbReference type="PANTHER" id="PTHR11214">
    <property type="entry name" value="BETA-1,3-N-ACETYLGLUCOSAMINYLTRANSFERASE"/>
    <property type="match status" value="1"/>
</dbReference>
<comment type="similarity">
    <text evidence="2">Belongs to the glycosyltransferase 31 family.</text>
</comment>
<dbReference type="InterPro" id="IPR002659">
    <property type="entry name" value="Glyco_trans_31"/>
</dbReference>
<dbReference type="GO" id="GO:0000139">
    <property type="term" value="C:Golgi membrane"/>
    <property type="evidence" value="ECO:0007669"/>
    <property type="project" value="UniProtKB-SubCell"/>
</dbReference>
<evidence type="ECO:0000256" key="11">
    <source>
        <dbReference type="SAM" id="Phobius"/>
    </source>
</evidence>
<evidence type="ECO:0000256" key="3">
    <source>
        <dbReference type="ARBA" id="ARBA00022676"/>
    </source>
</evidence>
<keyword evidence="4 12" id="KW-0808">Transferase</keyword>
<keyword evidence="13" id="KW-1185">Reference proteome</keyword>
<dbReference type="OrthoDB" id="2139606at2759"/>
<comment type="subcellular location">
    <subcellularLocation>
        <location evidence="1">Golgi apparatus membrane</location>
        <topology evidence="1">Single-pass type II membrane protein</topology>
    </subcellularLocation>
</comment>
<keyword evidence="9 11" id="KW-0472">Membrane</keyword>